<dbReference type="Proteomes" id="UP000288058">
    <property type="component" value="Unassembled WGS sequence"/>
</dbReference>
<keyword evidence="2" id="KW-0812">Transmembrane</keyword>
<dbReference type="InterPro" id="IPR019734">
    <property type="entry name" value="TPR_rpt"/>
</dbReference>
<evidence type="ECO:0000313" key="4">
    <source>
        <dbReference type="Proteomes" id="UP000288058"/>
    </source>
</evidence>
<gene>
    <name evidence="3" type="ORF">CWI78_05415</name>
</gene>
<dbReference type="EMBL" id="PIQC01000003">
    <property type="protein sequence ID" value="RUO71954.1"/>
    <property type="molecule type" value="Genomic_DNA"/>
</dbReference>
<feature type="compositionally biased region" description="Polar residues" evidence="1">
    <location>
        <begin position="102"/>
        <end position="114"/>
    </location>
</feature>
<organism evidence="3 4">
    <name type="scientific">Idiomarina ramblicola</name>
    <dbReference type="NCBI Taxonomy" id="263724"/>
    <lineage>
        <taxon>Bacteria</taxon>
        <taxon>Pseudomonadati</taxon>
        <taxon>Pseudomonadota</taxon>
        <taxon>Gammaproteobacteria</taxon>
        <taxon>Alteromonadales</taxon>
        <taxon>Idiomarinaceae</taxon>
        <taxon>Idiomarina</taxon>
    </lineage>
</organism>
<evidence type="ECO:0000256" key="2">
    <source>
        <dbReference type="SAM" id="Phobius"/>
    </source>
</evidence>
<protein>
    <submittedName>
        <fullName evidence="3">Uncharacterized protein</fullName>
    </submittedName>
</protein>
<sequence length="358" mass="39669">MSVINKMLKDLDRRGQQPFSQNAASSAVERRGNTRLGLWFLGLLVLIALALVIFWWQSSDKNVMTVNDSIPDELPKVQERVEPSVDAAAFRVPPELAAPADSRSQQQERFNSENLAAASVVENESRSEQIGTREPEPSDTTAKNNEQEAKQSGEFSKQPVQLSPAEIASQHIEKAQKAQQQGRLTSAEDHWRKALAVTPENKDVRKKLAALQFGRNKVSQALTTLEAGFKLAPTDFEFRLLSARILEKEARPAAALSLLKQATPDASEHPEYVQKQALLAQEMGDYQTAANAYQRLVQAEPAQGRWYLGKAVAEQEFSPEAALSSYQNALGRIKHQPTLEFIQQQIALLKATESAGEQ</sequence>
<accession>A0A432Z225</accession>
<dbReference type="SUPFAM" id="SSF48452">
    <property type="entry name" value="TPR-like"/>
    <property type="match status" value="1"/>
</dbReference>
<dbReference type="RefSeq" id="WP_126780994.1">
    <property type="nucleotide sequence ID" value="NZ_PIQC01000003.1"/>
</dbReference>
<feature type="region of interest" description="Disordered" evidence="1">
    <location>
        <begin position="96"/>
        <end position="164"/>
    </location>
</feature>
<dbReference type="Pfam" id="PF14559">
    <property type="entry name" value="TPR_19"/>
    <property type="match status" value="1"/>
</dbReference>
<feature type="compositionally biased region" description="Basic and acidic residues" evidence="1">
    <location>
        <begin position="123"/>
        <end position="136"/>
    </location>
</feature>
<keyword evidence="4" id="KW-1185">Reference proteome</keyword>
<feature type="transmembrane region" description="Helical" evidence="2">
    <location>
        <begin position="36"/>
        <end position="56"/>
    </location>
</feature>
<evidence type="ECO:0000256" key="1">
    <source>
        <dbReference type="SAM" id="MobiDB-lite"/>
    </source>
</evidence>
<dbReference type="SMART" id="SM00028">
    <property type="entry name" value="TPR"/>
    <property type="match status" value="3"/>
</dbReference>
<dbReference type="Gene3D" id="1.25.40.10">
    <property type="entry name" value="Tetratricopeptide repeat domain"/>
    <property type="match status" value="1"/>
</dbReference>
<keyword evidence="2" id="KW-1133">Transmembrane helix</keyword>
<proteinExistence type="predicted"/>
<comment type="caution">
    <text evidence="3">The sequence shown here is derived from an EMBL/GenBank/DDBJ whole genome shotgun (WGS) entry which is preliminary data.</text>
</comment>
<dbReference type="AlphaFoldDB" id="A0A432Z225"/>
<keyword evidence="2" id="KW-0472">Membrane</keyword>
<dbReference type="InterPro" id="IPR011990">
    <property type="entry name" value="TPR-like_helical_dom_sf"/>
</dbReference>
<dbReference type="Pfam" id="PF13432">
    <property type="entry name" value="TPR_16"/>
    <property type="match status" value="1"/>
</dbReference>
<reference evidence="4" key="1">
    <citation type="journal article" date="2018" name="Front. Microbiol.">
        <title>Genome-Based Analysis Reveals the Taxonomy and Diversity of the Family Idiomarinaceae.</title>
        <authorList>
            <person name="Liu Y."/>
            <person name="Lai Q."/>
            <person name="Shao Z."/>
        </authorList>
    </citation>
    <scope>NUCLEOTIDE SEQUENCE [LARGE SCALE GENOMIC DNA]</scope>
    <source>
        <strain evidence="4">R22</strain>
    </source>
</reference>
<evidence type="ECO:0000313" key="3">
    <source>
        <dbReference type="EMBL" id="RUO71954.1"/>
    </source>
</evidence>
<name>A0A432Z225_9GAMM</name>
<dbReference type="OrthoDB" id="5406098at2"/>